<dbReference type="Proteomes" id="UP001163835">
    <property type="component" value="Unassembled WGS sequence"/>
</dbReference>
<organism evidence="1 2">
    <name type="scientific">Lentinula aff. lateritia</name>
    <dbReference type="NCBI Taxonomy" id="2804960"/>
    <lineage>
        <taxon>Eukaryota</taxon>
        <taxon>Fungi</taxon>
        <taxon>Dikarya</taxon>
        <taxon>Basidiomycota</taxon>
        <taxon>Agaricomycotina</taxon>
        <taxon>Agaricomycetes</taxon>
        <taxon>Agaricomycetidae</taxon>
        <taxon>Agaricales</taxon>
        <taxon>Marasmiineae</taxon>
        <taxon>Omphalotaceae</taxon>
        <taxon>Lentinula</taxon>
    </lineage>
</organism>
<name>A0ACC1TK18_9AGAR</name>
<proteinExistence type="predicted"/>
<evidence type="ECO:0000313" key="2">
    <source>
        <dbReference type="Proteomes" id="UP001163835"/>
    </source>
</evidence>
<gene>
    <name evidence="1" type="ORF">F5876DRAFT_70066</name>
</gene>
<dbReference type="EMBL" id="MU795681">
    <property type="protein sequence ID" value="KAJ3805119.1"/>
    <property type="molecule type" value="Genomic_DNA"/>
</dbReference>
<reference evidence="1" key="1">
    <citation type="submission" date="2022-09" db="EMBL/GenBank/DDBJ databases">
        <title>A Global Phylogenomic Analysis of the Shiitake Genus Lentinula.</title>
        <authorList>
            <consortium name="DOE Joint Genome Institute"/>
            <person name="Sierra-Patev S."/>
            <person name="Min B."/>
            <person name="Naranjo-Ortiz M."/>
            <person name="Looney B."/>
            <person name="Konkel Z."/>
            <person name="Slot J.C."/>
            <person name="Sakamoto Y."/>
            <person name="Steenwyk J.L."/>
            <person name="Rokas A."/>
            <person name="Carro J."/>
            <person name="Camarero S."/>
            <person name="Ferreira P."/>
            <person name="Molpeceres G."/>
            <person name="Ruiz-Duenas F.J."/>
            <person name="Serrano A."/>
            <person name="Henrissat B."/>
            <person name="Drula E."/>
            <person name="Hughes K.W."/>
            <person name="Mata J.L."/>
            <person name="Ishikawa N.K."/>
            <person name="Vargas-Isla R."/>
            <person name="Ushijima S."/>
            <person name="Smith C.A."/>
            <person name="Ahrendt S."/>
            <person name="Andreopoulos W."/>
            <person name="He G."/>
            <person name="Labutti K."/>
            <person name="Lipzen A."/>
            <person name="Ng V."/>
            <person name="Riley R."/>
            <person name="Sandor L."/>
            <person name="Barry K."/>
            <person name="Martinez A.T."/>
            <person name="Xiao Y."/>
            <person name="Gibbons J.G."/>
            <person name="Terashima K."/>
            <person name="Grigoriev I.V."/>
            <person name="Hibbett D.S."/>
        </authorList>
    </citation>
    <scope>NUCLEOTIDE SEQUENCE</scope>
    <source>
        <strain evidence="1">TMI1499</strain>
    </source>
</reference>
<protein>
    <submittedName>
        <fullName evidence="1">Uncharacterized protein</fullName>
    </submittedName>
</protein>
<comment type="caution">
    <text evidence="1">The sequence shown here is derived from an EMBL/GenBank/DDBJ whole genome shotgun (WGS) entry which is preliminary data.</text>
</comment>
<keyword evidence="2" id="KW-1185">Reference proteome</keyword>
<sequence>MAGNSVCRRGRPPGTIKRNQDKSPEVIISDDEDNVDEDAWPGYSDFELPENPLDATPQLLKALDESLKNSAAKEMNISEKDSSNTKDMDIAEEWQTEPHKRAKTNKETTAVIAKNKPPPAPVKIDFIVSLQKLKLDQLNKLATEQKPFRVRSFDVERTDNWDALKLELIKITEKSFPNKLIDLEQYEIGYTIPRKPSDPVPLLNEQDFLTILSLTKSSKSPLVNIYVCKRKPQKENDDSSSDSDSSSSSSKDRTLKRKARDHSKKKKKKKEDKTKENPMNIALTAKVKLLPETHVVTMMADREHKPLSKTMLRSWGKALLKEDNDIATIKKPPNNQHFDRFNTEKGRIFLLLEKRLNNAHYSSAVPTIINQIHMPAEFIPQ</sequence>
<accession>A0ACC1TK18</accession>
<evidence type="ECO:0000313" key="1">
    <source>
        <dbReference type="EMBL" id="KAJ3805119.1"/>
    </source>
</evidence>